<evidence type="ECO:0000256" key="3">
    <source>
        <dbReference type="SAM" id="SignalP"/>
    </source>
</evidence>
<dbReference type="Pfam" id="PF00179">
    <property type="entry name" value="UQ_con"/>
    <property type="match status" value="1"/>
</dbReference>
<feature type="transmembrane region" description="Helical" evidence="2">
    <location>
        <begin position="329"/>
        <end position="346"/>
    </location>
</feature>
<accession>A0A1Z5K017</accession>
<reference evidence="5 6" key="1">
    <citation type="journal article" date="2015" name="Plant Cell">
        <title>Oil accumulation by the oleaginous diatom Fistulifera solaris as revealed by the genome and transcriptome.</title>
        <authorList>
            <person name="Tanaka T."/>
            <person name="Maeda Y."/>
            <person name="Veluchamy A."/>
            <person name="Tanaka M."/>
            <person name="Abida H."/>
            <person name="Marechal E."/>
            <person name="Bowler C."/>
            <person name="Muto M."/>
            <person name="Sunaga Y."/>
            <person name="Tanaka M."/>
            <person name="Yoshino T."/>
            <person name="Taniguchi T."/>
            <person name="Fukuda Y."/>
            <person name="Nemoto M."/>
            <person name="Matsumoto M."/>
            <person name="Wong P.S."/>
            <person name="Aburatani S."/>
            <person name="Fujibuchi W."/>
        </authorList>
    </citation>
    <scope>NUCLEOTIDE SEQUENCE [LARGE SCALE GENOMIC DNA]</scope>
    <source>
        <strain evidence="5 6">JPCC DA0580</strain>
    </source>
</reference>
<sequence>MRNQTGEKESSRRCRRASTLAVIVALLCHQCHGESSSGLPKERSLPKTTIIAHGNHTTTPRNKKKKSSKSLKSSSQRQGILRIQREWRDAIKNGMAFDWMQGTPRGKTAAASHIWLGPLGSSLLIWHFSITGVPGSVFERGVYHGRIVLPPDYPSTPPRVMMLTPSGRFLPGVDICLSASHYHPETWQPNAWNLRTLVESLRLHMCTTAKEIGGLNDSYEKRLEYAQASREWTYVMEHKQQRIIIDHGRMIEKGYFPMSEERNVLEDNDDGNELDITDLPELDIDAKETFDLLLKELSGKPNRREKTEYLVIDSSKGVLHVIRRTLTSPLRMGILIFLLIFFYLNLK</sequence>
<dbReference type="InterPro" id="IPR000608">
    <property type="entry name" value="UBC"/>
</dbReference>
<evidence type="ECO:0000313" key="5">
    <source>
        <dbReference type="EMBL" id="GAX19587.1"/>
    </source>
</evidence>
<protein>
    <recommendedName>
        <fullName evidence="4">UBC core domain-containing protein</fullName>
    </recommendedName>
</protein>
<name>A0A1Z5K017_FISSO</name>
<dbReference type="EMBL" id="BDSP01000137">
    <property type="protein sequence ID" value="GAX19587.1"/>
    <property type="molecule type" value="Genomic_DNA"/>
</dbReference>
<dbReference type="InterPro" id="IPR016135">
    <property type="entry name" value="UBQ-conjugating_enzyme/RWD"/>
</dbReference>
<keyword evidence="2" id="KW-0812">Transmembrane</keyword>
<feature type="signal peptide" evidence="3">
    <location>
        <begin position="1"/>
        <end position="33"/>
    </location>
</feature>
<gene>
    <name evidence="5" type="ORF">FisN_19Hh166</name>
</gene>
<keyword evidence="3" id="KW-0732">Signal</keyword>
<organism evidence="5 6">
    <name type="scientific">Fistulifera solaris</name>
    <name type="common">Oleaginous diatom</name>
    <dbReference type="NCBI Taxonomy" id="1519565"/>
    <lineage>
        <taxon>Eukaryota</taxon>
        <taxon>Sar</taxon>
        <taxon>Stramenopiles</taxon>
        <taxon>Ochrophyta</taxon>
        <taxon>Bacillariophyta</taxon>
        <taxon>Bacillariophyceae</taxon>
        <taxon>Bacillariophycidae</taxon>
        <taxon>Naviculales</taxon>
        <taxon>Naviculaceae</taxon>
        <taxon>Fistulifera</taxon>
    </lineage>
</organism>
<keyword evidence="2" id="KW-1133">Transmembrane helix</keyword>
<proteinExistence type="predicted"/>
<feature type="region of interest" description="Disordered" evidence="1">
    <location>
        <begin position="50"/>
        <end position="78"/>
    </location>
</feature>
<dbReference type="CDD" id="cd23799">
    <property type="entry name" value="UBCc_UBE2J"/>
    <property type="match status" value="1"/>
</dbReference>
<feature type="domain" description="UBC core" evidence="4">
    <location>
        <begin position="78"/>
        <end position="250"/>
    </location>
</feature>
<dbReference type="PROSITE" id="PS50127">
    <property type="entry name" value="UBC_2"/>
    <property type="match status" value="1"/>
</dbReference>
<keyword evidence="2" id="KW-0472">Membrane</keyword>
<evidence type="ECO:0000259" key="4">
    <source>
        <dbReference type="PROSITE" id="PS50127"/>
    </source>
</evidence>
<keyword evidence="6" id="KW-1185">Reference proteome</keyword>
<dbReference type="OrthoDB" id="1158011at2759"/>
<feature type="chain" id="PRO_5012577291" description="UBC core domain-containing protein" evidence="3">
    <location>
        <begin position="34"/>
        <end position="347"/>
    </location>
</feature>
<dbReference type="InterPro" id="IPR050113">
    <property type="entry name" value="Ub_conjugating_enzyme"/>
</dbReference>
<evidence type="ECO:0000313" key="6">
    <source>
        <dbReference type="Proteomes" id="UP000198406"/>
    </source>
</evidence>
<dbReference type="PANTHER" id="PTHR24067">
    <property type="entry name" value="UBIQUITIN-CONJUGATING ENZYME E2"/>
    <property type="match status" value="1"/>
</dbReference>
<dbReference type="Gene3D" id="3.10.110.10">
    <property type="entry name" value="Ubiquitin Conjugating Enzyme"/>
    <property type="match status" value="1"/>
</dbReference>
<comment type="caution">
    <text evidence="5">The sequence shown here is derived from an EMBL/GenBank/DDBJ whole genome shotgun (WGS) entry which is preliminary data.</text>
</comment>
<dbReference type="InParanoid" id="A0A1Z5K017"/>
<dbReference type="AlphaFoldDB" id="A0A1Z5K017"/>
<dbReference type="SUPFAM" id="SSF54495">
    <property type="entry name" value="UBC-like"/>
    <property type="match status" value="1"/>
</dbReference>
<evidence type="ECO:0000256" key="1">
    <source>
        <dbReference type="SAM" id="MobiDB-lite"/>
    </source>
</evidence>
<dbReference type="Proteomes" id="UP000198406">
    <property type="component" value="Unassembled WGS sequence"/>
</dbReference>
<dbReference type="SMART" id="SM00212">
    <property type="entry name" value="UBCc"/>
    <property type="match status" value="1"/>
</dbReference>
<evidence type="ECO:0000256" key="2">
    <source>
        <dbReference type="SAM" id="Phobius"/>
    </source>
</evidence>